<dbReference type="PANTHER" id="PTHR37464">
    <property type="entry name" value="BLL2463 PROTEIN"/>
    <property type="match status" value="1"/>
</dbReference>
<reference evidence="3 4" key="1">
    <citation type="submission" date="2024-04" db="EMBL/GenBank/DDBJ databases">
        <title>Novel genus in family Flammeovirgaceae.</title>
        <authorList>
            <person name="Nguyen T.H."/>
            <person name="Vuong T.Q."/>
            <person name="Le H."/>
            <person name="Kim S.-G."/>
        </authorList>
    </citation>
    <scope>NUCLEOTIDE SEQUENCE [LARGE SCALE GENOMIC DNA]</scope>
    <source>
        <strain evidence="3 4">JCM 23209</strain>
    </source>
</reference>
<feature type="transmembrane region" description="Helical" evidence="1">
    <location>
        <begin position="56"/>
        <end position="78"/>
    </location>
</feature>
<gene>
    <name evidence="3" type="ORF">AAG747_02795</name>
</gene>
<evidence type="ECO:0000256" key="1">
    <source>
        <dbReference type="SAM" id="Phobius"/>
    </source>
</evidence>
<dbReference type="Gene3D" id="2.60.40.10">
    <property type="entry name" value="Immunoglobulins"/>
    <property type="match status" value="1"/>
</dbReference>
<dbReference type="EMBL" id="JBDKWZ010000001">
    <property type="protein sequence ID" value="MEN7546820.1"/>
    <property type="molecule type" value="Genomic_DNA"/>
</dbReference>
<comment type="caution">
    <text evidence="3">The sequence shown here is derived from an EMBL/GenBank/DDBJ whole genome shotgun (WGS) entry which is preliminary data.</text>
</comment>
<dbReference type="RefSeq" id="WP_346819601.1">
    <property type="nucleotide sequence ID" value="NZ_JBDKWZ010000001.1"/>
</dbReference>
<dbReference type="InterPro" id="IPR011933">
    <property type="entry name" value="Double_TM_dom"/>
</dbReference>
<keyword evidence="1" id="KW-0472">Membrane</keyword>
<dbReference type="InterPro" id="IPR013783">
    <property type="entry name" value="Ig-like_fold"/>
</dbReference>
<dbReference type="Proteomes" id="UP001403385">
    <property type="component" value="Unassembled WGS sequence"/>
</dbReference>
<dbReference type="Pfam" id="PF07584">
    <property type="entry name" value="BatA"/>
    <property type="match status" value="1"/>
</dbReference>
<evidence type="ECO:0000259" key="2">
    <source>
        <dbReference type="Pfam" id="PF07584"/>
    </source>
</evidence>
<keyword evidence="1" id="KW-0812">Transmembrane</keyword>
<dbReference type="AlphaFoldDB" id="A0AAW9RUS0"/>
<proteinExistence type="predicted"/>
<keyword evidence="1" id="KW-1133">Transmembrane helix</keyword>
<name>A0AAW9RUS0_9BACT</name>
<feature type="domain" description="Aerotolerance regulator N-terminal" evidence="2">
    <location>
        <begin position="1"/>
        <end position="76"/>
    </location>
</feature>
<dbReference type="PANTHER" id="PTHR37464:SF1">
    <property type="entry name" value="BLL2463 PROTEIN"/>
    <property type="match status" value="1"/>
</dbReference>
<accession>A0AAW9RUS0</accession>
<dbReference type="InterPro" id="IPR024163">
    <property type="entry name" value="Aerotolerance_reg_N"/>
</dbReference>
<evidence type="ECO:0000313" key="4">
    <source>
        <dbReference type="Proteomes" id="UP001403385"/>
    </source>
</evidence>
<sequence length="679" mass="77189">MNFLFPGYLLGLGLVALPIIIHFFNFQRAKKVYFTNVEFLRTVKEVTNSRNKLRNLLILLARVLFISFLVIAFARPIIPNKEANSMGSSNFVSVYFDNSYSMQNERDNRRLFDMGKNYVEKLTELYPKNGLYQLIDNSSAGNMSFFYEKDRLLEKLSELNFSNTGQKLENIYSRQQEALVNNSAYRSNHIFWISDFQKNSIGDLSQLALDSSNHIYLLPVQPEAKTNVFIDSLWLETPFVKVQENSLVNVRVMNSGETETNDILLKLFIDDKQVASSTLDIPAGSSQEVQLNFAVADGGDKKCRVTIEDYPVTFDNDYYFILKVAPKIKIVAIRGQGKDYITPVYSNESFFEIQSFGIDAVDYNALTSVDLIVLQNLNDIDGALQAALNKALQQGSTLVVFPGARSNMASYNAALPLRMEWLGQKTDSVAFTGIQVPSDQNPFFEGVFERVSQNMSMPQGLPLLRWSSVSENLLKYKTGLPFLGQVQTSSQAEVFVFSTPLALQFTDFPKHALFVPTMYKIALASKVKSERLAFSFNESVATLSMDSISRNDIFKLVEGSFELIPSQRVIQSQLMINIPKAELEANTYDLVLTKSNEKKGKVAFNYDHQESDLDHYSIDELKELFAHKKNVQVFDGIEADDLVTEFKEKNIATFLWRHFLVMALLFLLMEVLIIRFWKS</sequence>
<evidence type="ECO:0000313" key="3">
    <source>
        <dbReference type="EMBL" id="MEN7546820.1"/>
    </source>
</evidence>
<dbReference type="NCBIfam" id="TIGR02226">
    <property type="entry name" value="two_anch"/>
    <property type="match status" value="1"/>
</dbReference>
<organism evidence="3 4">
    <name type="scientific">Rapidithrix thailandica</name>
    <dbReference type="NCBI Taxonomy" id="413964"/>
    <lineage>
        <taxon>Bacteria</taxon>
        <taxon>Pseudomonadati</taxon>
        <taxon>Bacteroidota</taxon>
        <taxon>Cytophagia</taxon>
        <taxon>Cytophagales</taxon>
        <taxon>Flammeovirgaceae</taxon>
        <taxon>Rapidithrix</taxon>
    </lineage>
</organism>
<keyword evidence="4" id="KW-1185">Reference proteome</keyword>
<feature type="transmembrane region" description="Helical" evidence="1">
    <location>
        <begin position="654"/>
        <end position="677"/>
    </location>
</feature>
<protein>
    <submittedName>
        <fullName evidence="3">BatA domain-containing protein</fullName>
    </submittedName>
</protein>
<feature type="transmembrane region" description="Helical" evidence="1">
    <location>
        <begin position="6"/>
        <end position="24"/>
    </location>
</feature>